<evidence type="ECO:0000256" key="8">
    <source>
        <dbReference type="ARBA" id="ARBA00050293"/>
    </source>
</evidence>
<dbReference type="Proteomes" id="UP000257323">
    <property type="component" value="Unassembled WGS sequence"/>
</dbReference>
<comment type="similarity">
    <text evidence="10">Belongs to the GTP-binding elongation factor family. LepA subfamily.</text>
</comment>
<comment type="similarity">
    <text evidence="1 12">Belongs to the TRAFAC class translation factor GTPase superfamily. Classic translation factor GTPase family. LepA subfamily.</text>
</comment>
<dbReference type="InterPro" id="IPR004161">
    <property type="entry name" value="EFTu-like_2"/>
</dbReference>
<dbReference type="InterPro" id="IPR027417">
    <property type="entry name" value="P-loop_NTPase"/>
</dbReference>
<dbReference type="Pfam" id="PF06421">
    <property type="entry name" value="LepA_C"/>
    <property type="match status" value="1"/>
</dbReference>
<dbReference type="FunFam" id="3.30.70.2570:FF:000001">
    <property type="entry name" value="Translation factor GUF1, mitochondrial"/>
    <property type="match status" value="1"/>
</dbReference>
<keyword evidence="3 12" id="KW-0547">Nucleotide-binding</keyword>
<evidence type="ECO:0000256" key="10">
    <source>
        <dbReference type="ARBA" id="ARBA00061052"/>
    </source>
</evidence>
<accession>A0A3E2BQQ6</accession>
<dbReference type="InterPro" id="IPR035647">
    <property type="entry name" value="EFG_III/V"/>
</dbReference>
<dbReference type="NCBIfam" id="TIGR01393">
    <property type="entry name" value="lepA"/>
    <property type="match status" value="1"/>
</dbReference>
<dbReference type="FunFam" id="3.40.50.300:FF:000078">
    <property type="entry name" value="Elongation factor 4"/>
    <property type="match status" value="1"/>
</dbReference>
<feature type="binding site" evidence="12">
    <location>
        <begin position="132"/>
        <end position="135"/>
    </location>
    <ligand>
        <name>GTP</name>
        <dbReference type="ChEBI" id="CHEBI:37565"/>
    </ligand>
</feature>
<dbReference type="InterPro" id="IPR006297">
    <property type="entry name" value="EF-4"/>
</dbReference>
<dbReference type="SUPFAM" id="SSF52540">
    <property type="entry name" value="P-loop containing nucleoside triphosphate hydrolases"/>
    <property type="match status" value="1"/>
</dbReference>
<dbReference type="InterPro" id="IPR031157">
    <property type="entry name" value="G_TR_CS"/>
</dbReference>
<dbReference type="HAMAP" id="MF_00071">
    <property type="entry name" value="LepA"/>
    <property type="match status" value="1"/>
</dbReference>
<comment type="caution">
    <text evidence="14">The sequence shown here is derived from an EMBL/GenBank/DDBJ whole genome shotgun (WGS) entry which is preliminary data.</text>
</comment>
<dbReference type="Gene3D" id="3.30.70.240">
    <property type="match status" value="1"/>
</dbReference>
<dbReference type="NCBIfam" id="TIGR00231">
    <property type="entry name" value="small_GTP"/>
    <property type="match status" value="1"/>
</dbReference>
<keyword evidence="5 12" id="KW-0648">Protein biosynthesis</keyword>
<dbReference type="GO" id="GO:0005886">
    <property type="term" value="C:plasma membrane"/>
    <property type="evidence" value="ECO:0007669"/>
    <property type="project" value="UniProtKB-SubCell"/>
</dbReference>
<feature type="binding site" evidence="12">
    <location>
        <begin position="15"/>
        <end position="20"/>
    </location>
    <ligand>
        <name>GTP</name>
        <dbReference type="ChEBI" id="CHEBI:37565"/>
    </ligand>
</feature>
<dbReference type="FunFam" id="2.40.30.10:FF:000015">
    <property type="entry name" value="Translation factor GUF1, mitochondrial"/>
    <property type="match status" value="1"/>
</dbReference>
<dbReference type="Pfam" id="PF00679">
    <property type="entry name" value="EFG_C"/>
    <property type="match status" value="1"/>
</dbReference>
<dbReference type="GO" id="GO:0003924">
    <property type="term" value="F:GTPase activity"/>
    <property type="evidence" value="ECO:0007669"/>
    <property type="project" value="UniProtKB-UniRule"/>
</dbReference>
<dbReference type="FunFam" id="3.30.70.240:FF:000007">
    <property type="entry name" value="Translation factor GUF1, mitochondrial"/>
    <property type="match status" value="1"/>
</dbReference>
<dbReference type="InterPro" id="IPR013842">
    <property type="entry name" value="LepA_CTD"/>
</dbReference>
<dbReference type="GO" id="GO:0045727">
    <property type="term" value="P:positive regulation of translation"/>
    <property type="evidence" value="ECO:0007669"/>
    <property type="project" value="UniProtKB-UniRule"/>
</dbReference>
<evidence type="ECO:0000256" key="3">
    <source>
        <dbReference type="ARBA" id="ARBA00022741"/>
    </source>
</evidence>
<keyword evidence="2 12" id="KW-1003">Cell membrane</keyword>
<gene>
    <name evidence="12" type="primary">lepA</name>
    <name evidence="14" type="ORF">OP8BY_1000</name>
</gene>
<dbReference type="AlphaFoldDB" id="A0A3E2BQQ6"/>
<dbReference type="CDD" id="cd01890">
    <property type="entry name" value="LepA"/>
    <property type="match status" value="1"/>
</dbReference>
<keyword evidence="14" id="KW-0251">Elongation factor</keyword>
<evidence type="ECO:0000313" key="15">
    <source>
        <dbReference type="Proteomes" id="UP000257323"/>
    </source>
</evidence>
<comment type="catalytic activity">
    <reaction evidence="8 12">
        <text>GTP + H2O = GDP + phosphate + H(+)</text>
        <dbReference type="Rhea" id="RHEA:19669"/>
        <dbReference type="ChEBI" id="CHEBI:15377"/>
        <dbReference type="ChEBI" id="CHEBI:15378"/>
        <dbReference type="ChEBI" id="CHEBI:37565"/>
        <dbReference type="ChEBI" id="CHEBI:43474"/>
        <dbReference type="ChEBI" id="CHEBI:58189"/>
        <dbReference type="EC" id="3.6.5.n1"/>
    </reaction>
</comment>
<dbReference type="Gene3D" id="3.40.50.300">
    <property type="entry name" value="P-loop containing nucleotide triphosphate hydrolases"/>
    <property type="match status" value="1"/>
</dbReference>
<evidence type="ECO:0000256" key="9">
    <source>
        <dbReference type="ARBA" id="ARBA00057626"/>
    </source>
</evidence>
<proteinExistence type="inferred from homology"/>
<organism evidence="14 15">
    <name type="scientific">Candidatus Saccharicenans subterraneus</name>
    <dbReference type="NCBI Taxonomy" id="2508984"/>
    <lineage>
        <taxon>Bacteria</taxon>
        <taxon>Candidatus Aminicenantota</taxon>
        <taxon>Candidatus Aminicenantia</taxon>
        <taxon>Candidatus Aminicenantales</taxon>
        <taxon>Candidatus Saccharicenantaceae</taxon>
        <taxon>Candidatus Saccharicenans</taxon>
    </lineage>
</organism>
<keyword evidence="7 12" id="KW-0472">Membrane</keyword>
<sequence length="597" mass="67031">MQERIRNFSIIAHVDHGKSTLADRFIELTGALSPRELKEQVLDTMDLERERGITIKAQTARLTYRSRAGEEYILNLIDTPGHVDFSYEVSRSLAACEGAVLVIDASQGVEAQTLANAYLAIQNDLLIIPVINKIDLPQADVEMALEQLEHIVGLKREEALLVSAKKGTGVEEVLEAVVRRIPPPRGSAASPLKALLFDSWFDPYRGVVVLVRVVDGTIKTGDRIALMATGAEYQVEEIGYLTPKPVRVESLSTGEVGYLIAGIKNLAHARIGETITHKLRPAEQPLPGFKEAKPMVFCGLYPAGESSIEDLRDALEKLRLNDASFHFEPENSPALGFGFRAGFLGLLHREIIQERLEREFNLSLITTAPSVSYRVITTKGEVLEVHNPSQLPEPQFIDRIEEPIIEALILTPDRYLGNLLQLLDERRGVQKKMEYISTSRVLLDYLVPLNEVVFDFYNQLKSLSQGYASMDYELAGYKEAPLVKLDILVNYEEVDALSVIVHKDKAYRVGRSLVERLRQAIPRQQFEVVLQAAIGKRVIARETVKPFRKDVLAKLYGGDYTRKMKVLEKQKEGKKRMKRVGRVDIPQEAFLAILEVK</sequence>
<dbReference type="CDD" id="cd03699">
    <property type="entry name" value="EF4_II"/>
    <property type="match status" value="1"/>
</dbReference>
<dbReference type="Pfam" id="PF00009">
    <property type="entry name" value="GTP_EFTU"/>
    <property type="match status" value="1"/>
</dbReference>
<keyword evidence="6 12" id="KW-0342">GTP-binding</keyword>
<dbReference type="Pfam" id="PF03144">
    <property type="entry name" value="GTP_EFTU_D2"/>
    <property type="match status" value="1"/>
</dbReference>
<dbReference type="InterPro" id="IPR000640">
    <property type="entry name" value="EFG_V-like"/>
</dbReference>
<dbReference type="Gene3D" id="2.40.30.10">
    <property type="entry name" value="Translation factors"/>
    <property type="match status" value="1"/>
</dbReference>
<dbReference type="GO" id="GO:0005525">
    <property type="term" value="F:GTP binding"/>
    <property type="evidence" value="ECO:0007669"/>
    <property type="project" value="UniProtKB-UniRule"/>
</dbReference>
<evidence type="ECO:0000256" key="1">
    <source>
        <dbReference type="ARBA" id="ARBA00005454"/>
    </source>
</evidence>
<dbReference type="InterPro" id="IPR005225">
    <property type="entry name" value="Small_GTP-bd"/>
</dbReference>
<evidence type="ECO:0000256" key="11">
    <source>
        <dbReference type="ARBA" id="ARBA00066744"/>
    </source>
</evidence>
<evidence type="ECO:0000256" key="7">
    <source>
        <dbReference type="ARBA" id="ARBA00023136"/>
    </source>
</evidence>
<dbReference type="Gene3D" id="3.30.70.2570">
    <property type="entry name" value="Elongation factor 4, C-terminal domain"/>
    <property type="match status" value="1"/>
</dbReference>
<protein>
    <recommendedName>
        <fullName evidence="11 12">Elongation factor 4</fullName>
        <shortName evidence="12">EF-4</shortName>
        <ecNumber evidence="11 12">3.6.5.n1</ecNumber>
    </recommendedName>
    <alternativeName>
        <fullName evidence="12">Ribosomal back-translocase LepA</fullName>
    </alternativeName>
</protein>
<dbReference type="PROSITE" id="PS00301">
    <property type="entry name" value="G_TR_1"/>
    <property type="match status" value="1"/>
</dbReference>
<dbReference type="CDD" id="cd03709">
    <property type="entry name" value="lepA_C"/>
    <property type="match status" value="1"/>
</dbReference>
<comment type="subcellular location">
    <subcellularLocation>
        <location evidence="12">Cell membrane</location>
        <topology evidence="12">Peripheral membrane protein</topology>
        <orientation evidence="12">Cytoplasmic side</orientation>
    </subcellularLocation>
</comment>
<dbReference type="GO" id="GO:0043022">
    <property type="term" value="F:ribosome binding"/>
    <property type="evidence" value="ECO:0007669"/>
    <property type="project" value="UniProtKB-UniRule"/>
</dbReference>
<dbReference type="EMBL" id="QUAH01000001">
    <property type="protein sequence ID" value="RFT17058.1"/>
    <property type="molecule type" value="Genomic_DNA"/>
</dbReference>
<comment type="function">
    <text evidence="9 12">Required for accurate and efficient protein synthesis under certain stress conditions. May act as a fidelity factor of the translation reaction, by catalyzing a one-codon backward translocation of tRNAs on improperly translocated ribosomes. Back-translocation proceeds from a post-translocation (POST) complex to a pre-translocation (PRE) complex, thus giving elongation factor G a second chance to translocate the tRNAs correctly. Binds to ribosomes in a GTP-dependent manner.</text>
</comment>
<dbReference type="EC" id="3.6.5.n1" evidence="11 12"/>
<evidence type="ECO:0000256" key="4">
    <source>
        <dbReference type="ARBA" id="ARBA00022801"/>
    </source>
</evidence>
<name>A0A3E2BQQ6_9BACT</name>
<dbReference type="InterPro" id="IPR035654">
    <property type="entry name" value="LepA_IV"/>
</dbReference>
<evidence type="ECO:0000256" key="2">
    <source>
        <dbReference type="ARBA" id="ARBA00022475"/>
    </source>
</evidence>
<dbReference type="FunFam" id="3.30.70.870:FF:000004">
    <property type="entry name" value="Translation factor GUF1, mitochondrial"/>
    <property type="match status" value="1"/>
</dbReference>
<dbReference type="GO" id="GO:0003746">
    <property type="term" value="F:translation elongation factor activity"/>
    <property type="evidence" value="ECO:0007669"/>
    <property type="project" value="UniProtKB-UniRule"/>
</dbReference>
<reference evidence="14 15" key="1">
    <citation type="submission" date="2018-08" db="EMBL/GenBank/DDBJ databases">
        <title>Genome analysis of the thermophilic bacterium of the candidate phylum Aminicenantes from deep subsurface aquifer revealed its physiology and ecological role.</title>
        <authorList>
            <person name="Kadnikov V.V."/>
            <person name="Mardanov A.V."/>
            <person name="Beletsky A.V."/>
            <person name="Karnachuk O.V."/>
            <person name="Ravin N.V."/>
        </authorList>
    </citation>
    <scope>NUCLEOTIDE SEQUENCE [LARGE SCALE GENOMIC DNA]</scope>
    <source>
        <strain evidence="14">BY38</strain>
    </source>
</reference>
<evidence type="ECO:0000259" key="13">
    <source>
        <dbReference type="PROSITE" id="PS51722"/>
    </source>
</evidence>
<dbReference type="SUPFAM" id="SSF54980">
    <property type="entry name" value="EF-G C-terminal domain-like"/>
    <property type="match status" value="2"/>
</dbReference>
<dbReference type="InterPro" id="IPR000795">
    <property type="entry name" value="T_Tr_GTP-bd_dom"/>
</dbReference>
<keyword evidence="4 12" id="KW-0378">Hydrolase</keyword>
<dbReference type="PRINTS" id="PR00315">
    <property type="entry name" value="ELONGATNFCT"/>
</dbReference>
<dbReference type="InterPro" id="IPR038363">
    <property type="entry name" value="LepA_C_sf"/>
</dbReference>
<feature type="domain" description="Tr-type G" evidence="13">
    <location>
        <begin position="3"/>
        <end position="185"/>
    </location>
</feature>
<dbReference type="PROSITE" id="PS51722">
    <property type="entry name" value="G_TR_2"/>
    <property type="match status" value="1"/>
</dbReference>
<evidence type="ECO:0000256" key="12">
    <source>
        <dbReference type="HAMAP-Rule" id="MF_00071"/>
    </source>
</evidence>
<dbReference type="PANTHER" id="PTHR43512:SF4">
    <property type="entry name" value="TRANSLATION FACTOR GUF1 HOMOLOG, CHLOROPLASTIC"/>
    <property type="match status" value="1"/>
</dbReference>
<evidence type="ECO:0000256" key="6">
    <source>
        <dbReference type="ARBA" id="ARBA00023134"/>
    </source>
</evidence>
<dbReference type="Gene3D" id="3.30.70.870">
    <property type="entry name" value="Elongation Factor G (Translational Gtpase), domain 3"/>
    <property type="match status" value="1"/>
</dbReference>
<evidence type="ECO:0000313" key="14">
    <source>
        <dbReference type="EMBL" id="RFT17058.1"/>
    </source>
</evidence>
<evidence type="ECO:0000256" key="5">
    <source>
        <dbReference type="ARBA" id="ARBA00022917"/>
    </source>
</evidence>
<dbReference type="PANTHER" id="PTHR43512">
    <property type="entry name" value="TRANSLATION FACTOR GUF1-RELATED"/>
    <property type="match status" value="1"/>
</dbReference>
<dbReference type="SMART" id="SM00838">
    <property type="entry name" value="EFG_C"/>
    <property type="match status" value="1"/>
</dbReference>
<dbReference type="CDD" id="cd16260">
    <property type="entry name" value="EF4_III"/>
    <property type="match status" value="1"/>
</dbReference>